<evidence type="ECO:0000259" key="1">
    <source>
        <dbReference type="Pfam" id="PF12728"/>
    </source>
</evidence>
<dbReference type="NCBIfam" id="TIGR01764">
    <property type="entry name" value="excise"/>
    <property type="match status" value="1"/>
</dbReference>
<evidence type="ECO:0000313" key="2">
    <source>
        <dbReference type="EMBL" id="NYI78746.1"/>
    </source>
</evidence>
<sequence length="75" mass="8344">MSAWNDPEHPTPRRWLNQAQAAEYLGVTDRTVRVYVTRGTLTGHKIKGSRLIRFDVSDLDALMQPIPIPTADGAA</sequence>
<proteinExistence type="predicted"/>
<gene>
    <name evidence="2" type="ORF">BJ988_003394</name>
</gene>
<name>A0A7Z0DN79_9ACTN</name>
<organism evidence="2 3">
    <name type="scientific">Nocardioides panzhihuensis</name>
    <dbReference type="NCBI Taxonomy" id="860243"/>
    <lineage>
        <taxon>Bacteria</taxon>
        <taxon>Bacillati</taxon>
        <taxon>Actinomycetota</taxon>
        <taxon>Actinomycetes</taxon>
        <taxon>Propionibacteriales</taxon>
        <taxon>Nocardioidaceae</taxon>
        <taxon>Nocardioides</taxon>
    </lineage>
</organism>
<protein>
    <submittedName>
        <fullName evidence="2">Excisionase family DNA binding protein</fullName>
    </submittedName>
</protein>
<evidence type="ECO:0000313" key="3">
    <source>
        <dbReference type="Proteomes" id="UP000564496"/>
    </source>
</evidence>
<dbReference type="InterPro" id="IPR010093">
    <property type="entry name" value="SinI_DNA-bd"/>
</dbReference>
<accession>A0A7Z0DN79</accession>
<keyword evidence="3" id="KW-1185">Reference proteome</keyword>
<dbReference type="EMBL" id="JACBZR010000001">
    <property type="protein sequence ID" value="NYI78746.1"/>
    <property type="molecule type" value="Genomic_DNA"/>
</dbReference>
<dbReference type="SUPFAM" id="SSF46955">
    <property type="entry name" value="Putative DNA-binding domain"/>
    <property type="match status" value="1"/>
</dbReference>
<dbReference type="InterPro" id="IPR009061">
    <property type="entry name" value="DNA-bd_dom_put_sf"/>
</dbReference>
<feature type="domain" description="Helix-turn-helix" evidence="1">
    <location>
        <begin position="15"/>
        <end position="64"/>
    </location>
</feature>
<comment type="caution">
    <text evidence="2">The sequence shown here is derived from an EMBL/GenBank/DDBJ whole genome shotgun (WGS) entry which is preliminary data.</text>
</comment>
<dbReference type="AlphaFoldDB" id="A0A7Z0DN79"/>
<dbReference type="InterPro" id="IPR041657">
    <property type="entry name" value="HTH_17"/>
</dbReference>
<reference evidence="2 3" key="1">
    <citation type="submission" date="2020-07" db="EMBL/GenBank/DDBJ databases">
        <title>Sequencing the genomes of 1000 actinobacteria strains.</title>
        <authorList>
            <person name="Klenk H.-P."/>
        </authorList>
    </citation>
    <scope>NUCLEOTIDE SEQUENCE [LARGE SCALE GENOMIC DNA]</scope>
    <source>
        <strain evidence="2 3">DSM 26487</strain>
    </source>
</reference>
<dbReference type="GO" id="GO:0003677">
    <property type="term" value="F:DNA binding"/>
    <property type="evidence" value="ECO:0007669"/>
    <property type="project" value="InterPro"/>
</dbReference>
<dbReference type="Proteomes" id="UP000564496">
    <property type="component" value="Unassembled WGS sequence"/>
</dbReference>
<dbReference type="Pfam" id="PF12728">
    <property type="entry name" value="HTH_17"/>
    <property type="match status" value="1"/>
</dbReference>
<dbReference type="RefSeq" id="WP_179659059.1">
    <property type="nucleotide sequence ID" value="NZ_JACBZR010000001.1"/>
</dbReference>